<organism evidence="1">
    <name type="scientific">Planktothricoides sp. SpSt-374</name>
    <dbReference type="NCBI Taxonomy" id="2282167"/>
    <lineage>
        <taxon>Bacteria</taxon>
        <taxon>Bacillati</taxon>
        <taxon>Cyanobacteriota</taxon>
        <taxon>Cyanophyceae</taxon>
        <taxon>Oscillatoriophycideae</taxon>
        <taxon>Oscillatoriales</taxon>
        <taxon>Oscillatoriaceae</taxon>
        <taxon>Planktothricoides</taxon>
    </lineage>
</organism>
<dbReference type="AlphaFoldDB" id="A0A7C3VJF6"/>
<sequence>MTSNAGNSSLQDRFLSDFVDKVLWNGRSDNERLCCELRFHPQNYNQTNAEVAQQINQQLNGSFNTTNMSGTLAAVVAKIKAAFGEQMAADGVESQELQRERGWKPQNPGDRYPWQVIYQWLWEVEFPRRGWDLATNLATCAMEEFKFVDIQERGRDLSPDEIPEGKENINKNEKYALAVRLPFEGYLLLLNRGSKGNYYCLSPSLAFQPKGACLPERPLYLPDSEAKANSLKFEHLGEEYFLAIITEQPLELSWVRPDGNPRDLQVNEQRCQEIFQKIGRQWNARVFYKRFQVVE</sequence>
<comment type="caution">
    <text evidence="1">The sequence shown here is derived from an EMBL/GenBank/DDBJ whole genome shotgun (WGS) entry which is preliminary data.</text>
</comment>
<proteinExistence type="predicted"/>
<accession>A0A7C3VJF6</accession>
<reference evidence="1" key="1">
    <citation type="journal article" date="2020" name="mSystems">
        <title>Genome- and Community-Level Interaction Insights into Carbon Utilization and Element Cycling Functions of Hydrothermarchaeota in Hydrothermal Sediment.</title>
        <authorList>
            <person name="Zhou Z."/>
            <person name="Liu Y."/>
            <person name="Xu W."/>
            <person name="Pan J."/>
            <person name="Luo Z.H."/>
            <person name="Li M."/>
        </authorList>
    </citation>
    <scope>NUCLEOTIDE SEQUENCE [LARGE SCALE GENOMIC DNA]</scope>
    <source>
        <strain evidence="1">SpSt-374</strain>
    </source>
</reference>
<dbReference type="EMBL" id="DSPX01000199">
    <property type="protein sequence ID" value="HGG02793.1"/>
    <property type="molecule type" value="Genomic_DNA"/>
</dbReference>
<evidence type="ECO:0000313" key="1">
    <source>
        <dbReference type="EMBL" id="HGG02793.1"/>
    </source>
</evidence>
<name>A0A7C3VJF6_9CYAN</name>
<protein>
    <submittedName>
        <fullName evidence="1">DUF4384 domain-containing protein</fullName>
    </submittedName>
</protein>
<gene>
    <name evidence="1" type="ORF">ENR15_19665</name>
</gene>